<gene>
    <name evidence="2" type="ORF">BTO11_12440</name>
</gene>
<evidence type="ECO:0008006" key="4">
    <source>
        <dbReference type="Google" id="ProtNLM"/>
    </source>
</evidence>
<keyword evidence="1" id="KW-1133">Transmembrane helix</keyword>
<comment type="caution">
    <text evidence="2">The sequence shown here is derived from an EMBL/GenBank/DDBJ whole genome shotgun (WGS) entry which is preliminary data.</text>
</comment>
<evidence type="ECO:0000313" key="3">
    <source>
        <dbReference type="Proteomes" id="UP000239007"/>
    </source>
</evidence>
<sequence length="69" mass="7766">MSIFVIVIIVFVLGFVIANIILLKQTAKFPMEKTKTANDEISHEPINKDLINKENVKANQALDHSTKDD</sequence>
<dbReference type="InterPro" id="IPR021550">
    <property type="entry name" value="DUF2897"/>
</dbReference>
<keyword evidence="3" id="KW-1185">Reference proteome</keyword>
<keyword evidence="1" id="KW-0812">Transmembrane</keyword>
<evidence type="ECO:0000313" key="2">
    <source>
        <dbReference type="EMBL" id="PQJ54386.1"/>
    </source>
</evidence>
<dbReference type="EMBL" id="MSCH01000003">
    <property type="protein sequence ID" value="PQJ54386.1"/>
    <property type="molecule type" value="Genomic_DNA"/>
</dbReference>
<dbReference type="Pfam" id="PF11446">
    <property type="entry name" value="DUF2897"/>
    <property type="match status" value="1"/>
</dbReference>
<accession>A0A2S7UWM7</accession>
<reference evidence="2 3" key="1">
    <citation type="submission" date="2016-12" db="EMBL/GenBank/DDBJ databases">
        <title>Diversity of luminous bacteria.</title>
        <authorList>
            <person name="Yoshizawa S."/>
            <person name="Kogure K."/>
        </authorList>
    </citation>
    <scope>NUCLEOTIDE SEQUENCE [LARGE SCALE GENOMIC DNA]</scope>
    <source>
        <strain evidence="2 3">SA4-48</strain>
    </source>
</reference>
<evidence type="ECO:0000256" key="1">
    <source>
        <dbReference type="SAM" id="Phobius"/>
    </source>
</evidence>
<proteinExistence type="predicted"/>
<name>A0A2S7UWM7_9GAMM</name>
<dbReference type="AlphaFoldDB" id="A0A2S7UWM7"/>
<dbReference type="RefSeq" id="WP_105052901.1">
    <property type="nucleotide sequence ID" value="NZ_BMYG01000001.1"/>
</dbReference>
<organism evidence="2 3">
    <name type="scientific">Psychrosphaera saromensis</name>
    <dbReference type="NCBI Taxonomy" id="716813"/>
    <lineage>
        <taxon>Bacteria</taxon>
        <taxon>Pseudomonadati</taxon>
        <taxon>Pseudomonadota</taxon>
        <taxon>Gammaproteobacteria</taxon>
        <taxon>Alteromonadales</taxon>
        <taxon>Pseudoalteromonadaceae</taxon>
        <taxon>Psychrosphaera</taxon>
    </lineage>
</organism>
<protein>
    <recommendedName>
        <fullName evidence="4">DUF2897 domain-containing protein</fullName>
    </recommendedName>
</protein>
<keyword evidence="1" id="KW-0472">Membrane</keyword>
<dbReference type="Proteomes" id="UP000239007">
    <property type="component" value="Unassembled WGS sequence"/>
</dbReference>
<feature type="transmembrane region" description="Helical" evidence="1">
    <location>
        <begin position="6"/>
        <end position="23"/>
    </location>
</feature>